<dbReference type="RefSeq" id="WP_105330690.1">
    <property type="nucleotide sequence ID" value="NZ_PUHY01000010.1"/>
</dbReference>
<comment type="caution">
    <text evidence="12">The sequence shown here is derived from an EMBL/GenBank/DDBJ whole genome shotgun (WGS) entry which is preliminary data.</text>
</comment>
<dbReference type="Pfam" id="PF00528">
    <property type="entry name" value="BPD_transp_1"/>
    <property type="match status" value="1"/>
</dbReference>
<dbReference type="GO" id="GO:0006817">
    <property type="term" value="P:phosphate ion transport"/>
    <property type="evidence" value="ECO:0007669"/>
    <property type="project" value="UniProtKB-KW"/>
</dbReference>
<gene>
    <name evidence="12" type="primary">pstC</name>
    <name evidence="12" type="ORF">C5Y83_15895</name>
</gene>
<keyword evidence="6 9" id="KW-0812">Transmembrane</keyword>
<evidence type="ECO:0000313" key="12">
    <source>
        <dbReference type="EMBL" id="PQO34960.1"/>
    </source>
</evidence>
<dbReference type="InterPro" id="IPR051124">
    <property type="entry name" value="Phosphate_Transport_Permease"/>
</dbReference>
<dbReference type="AlphaFoldDB" id="A0A2S8FSD0"/>
<evidence type="ECO:0000313" key="13">
    <source>
        <dbReference type="Proteomes" id="UP000238322"/>
    </source>
</evidence>
<reference evidence="12 13" key="1">
    <citation type="submission" date="2018-02" db="EMBL/GenBank/DDBJ databases">
        <title>Comparative genomes isolates from brazilian mangrove.</title>
        <authorList>
            <person name="Araujo J.E."/>
            <person name="Taketani R.G."/>
            <person name="Silva M.C.P."/>
            <person name="Loureco M.V."/>
            <person name="Andreote F.D."/>
        </authorList>
    </citation>
    <scope>NUCLEOTIDE SEQUENCE [LARGE SCALE GENOMIC DNA]</scope>
    <source>
        <strain evidence="12 13">Hex-1 MGV</strain>
    </source>
</reference>
<dbReference type="OrthoDB" id="9785113at2"/>
<feature type="transmembrane region" description="Helical" evidence="9">
    <location>
        <begin position="107"/>
        <end position="128"/>
    </location>
</feature>
<evidence type="ECO:0000256" key="5">
    <source>
        <dbReference type="ARBA" id="ARBA00022592"/>
    </source>
</evidence>
<dbReference type="Proteomes" id="UP000238322">
    <property type="component" value="Unassembled WGS sequence"/>
</dbReference>
<evidence type="ECO:0000256" key="2">
    <source>
        <dbReference type="ARBA" id="ARBA00007069"/>
    </source>
</evidence>
<evidence type="ECO:0000256" key="3">
    <source>
        <dbReference type="ARBA" id="ARBA00022448"/>
    </source>
</evidence>
<dbReference type="SUPFAM" id="SSF161098">
    <property type="entry name" value="MetI-like"/>
    <property type="match status" value="1"/>
</dbReference>
<protein>
    <recommendedName>
        <fullName evidence="10">Phosphate transport system permease protein</fullName>
    </recommendedName>
</protein>
<dbReference type="PROSITE" id="PS50928">
    <property type="entry name" value="ABC_TM1"/>
    <property type="match status" value="1"/>
</dbReference>
<evidence type="ECO:0000256" key="7">
    <source>
        <dbReference type="ARBA" id="ARBA00022989"/>
    </source>
</evidence>
<dbReference type="NCBIfam" id="TIGR02138">
    <property type="entry name" value="phosphate_pstC"/>
    <property type="match status" value="1"/>
</dbReference>
<evidence type="ECO:0000256" key="6">
    <source>
        <dbReference type="ARBA" id="ARBA00022692"/>
    </source>
</evidence>
<dbReference type="EMBL" id="PUHY01000010">
    <property type="protein sequence ID" value="PQO34960.1"/>
    <property type="molecule type" value="Genomic_DNA"/>
</dbReference>
<evidence type="ECO:0000256" key="9">
    <source>
        <dbReference type="RuleBase" id="RU363032"/>
    </source>
</evidence>
<dbReference type="GO" id="GO:0005315">
    <property type="term" value="F:phosphate transmembrane transporter activity"/>
    <property type="evidence" value="ECO:0007669"/>
    <property type="project" value="InterPro"/>
</dbReference>
<keyword evidence="5 10" id="KW-0592">Phosphate transport</keyword>
<comment type="subcellular location">
    <subcellularLocation>
        <location evidence="1 9">Cell membrane</location>
        <topology evidence="1 9">Multi-pass membrane protein</topology>
    </subcellularLocation>
</comment>
<dbReference type="InterPro" id="IPR011864">
    <property type="entry name" value="Phosphate_PstC"/>
</dbReference>
<dbReference type="InterPro" id="IPR035906">
    <property type="entry name" value="MetI-like_sf"/>
</dbReference>
<keyword evidence="4 10" id="KW-1003">Cell membrane</keyword>
<keyword evidence="3 9" id="KW-0813">Transport</keyword>
<evidence type="ECO:0000259" key="11">
    <source>
        <dbReference type="PROSITE" id="PS50928"/>
    </source>
</evidence>
<feature type="domain" description="ABC transmembrane type-1" evidence="11">
    <location>
        <begin position="67"/>
        <end position="274"/>
    </location>
</feature>
<name>A0A2S8FSD0_9BACT</name>
<dbReference type="InterPro" id="IPR000515">
    <property type="entry name" value="MetI-like"/>
</dbReference>
<feature type="transmembrane region" description="Helical" evidence="9">
    <location>
        <begin position="140"/>
        <end position="158"/>
    </location>
</feature>
<dbReference type="PANTHER" id="PTHR30425">
    <property type="entry name" value="PHOSPHATE TRANSPORT SYSTEM PERMEASE PROTEIN PST"/>
    <property type="match status" value="1"/>
</dbReference>
<feature type="transmembrane region" description="Helical" evidence="9">
    <location>
        <begin position="255"/>
        <end position="277"/>
    </location>
</feature>
<keyword evidence="8 9" id="KW-0472">Membrane</keyword>
<comment type="function">
    <text evidence="10">Part of the binding-protein-dependent transport system for phosphate; probably responsible for the translocation of the substrate across the membrane.</text>
</comment>
<comment type="caution">
    <text evidence="10">Lacks conserved residue(s) required for the propagation of feature annotation.</text>
</comment>
<proteinExistence type="inferred from homology"/>
<feature type="transmembrane region" description="Helical" evidence="9">
    <location>
        <begin position="63"/>
        <end position="86"/>
    </location>
</feature>
<evidence type="ECO:0000256" key="10">
    <source>
        <dbReference type="RuleBase" id="RU363054"/>
    </source>
</evidence>
<accession>A0A2S8FSD0</accession>
<evidence type="ECO:0000256" key="8">
    <source>
        <dbReference type="ARBA" id="ARBA00023136"/>
    </source>
</evidence>
<comment type="similarity">
    <text evidence="2 10">Belongs to the binding-protein-dependent transport system permease family. CysTW subfamily.</text>
</comment>
<evidence type="ECO:0000256" key="1">
    <source>
        <dbReference type="ARBA" id="ARBA00004651"/>
    </source>
</evidence>
<dbReference type="CDD" id="cd06261">
    <property type="entry name" value="TM_PBP2"/>
    <property type="match status" value="1"/>
</dbReference>
<dbReference type="Gene3D" id="1.10.3720.10">
    <property type="entry name" value="MetI-like"/>
    <property type="match status" value="1"/>
</dbReference>
<feature type="transmembrane region" description="Helical" evidence="9">
    <location>
        <begin position="12"/>
        <end position="33"/>
    </location>
</feature>
<keyword evidence="7 9" id="KW-1133">Transmembrane helix</keyword>
<sequence>MSRSLIDYLLSWFTRAATILAASIVLLVVGFLIQESLPALRQIGSARFFTDESWHPLSDRFNLVPMLTATLLTTFGAVMLAAPLGIGSAIFRRYYAPPRIGWWYRRLIELLAGIPSVVYGLWGLVVLVPLLSGLGGSGQGLLAAILLLGLMILPTIALSTDVALTSIPAELIQGAAALGLGRWSIAWKVAIPAARRGISAGVMLATARAIGETMAVLMVAGNVVEMPTSLSAPIRTLTANIALEMGYAGTTHRSVLFVSGLLLMIIVAIVVLLAQLVQREGQHE</sequence>
<organism evidence="12 13">
    <name type="scientific">Blastopirellula marina</name>
    <dbReference type="NCBI Taxonomy" id="124"/>
    <lineage>
        <taxon>Bacteria</taxon>
        <taxon>Pseudomonadati</taxon>
        <taxon>Planctomycetota</taxon>
        <taxon>Planctomycetia</taxon>
        <taxon>Pirellulales</taxon>
        <taxon>Pirellulaceae</taxon>
        <taxon>Blastopirellula</taxon>
    </lineage>
</organism>
<dbReference type="GO" id="GO:0005886">
    <property type="term" value="C:plasma membrane"/>
    <property type="evidence" value="ECO:0007669"/>
    <property type="project" value="UniProtKB-SubCell"/>
</dbReference>
<dbReference type="PANTHER" id="PTHR30425:SF1">
    <property type="entry name" value="PHOSPHATE TRANSPORT SYSTEM PERMEASE PROTEIN PSTC"/>
    <property type="match status" value="1"/>
</dbReference>
<evidence type="ECO:0000256" key="4">
    <source>
        <dbReference type="ARBA" id="ARBA00022475"/>
    </source>
</evidence>